<comment type="caution">
    <text evidence="6">The sequence shown here is derived from an EMBL/GenBank/DDBJ whole genome shotgun (WGS) entry which is preliminary data.</text>
</comment>
<dbReference type="InterPro" id="IPR027417">
    <property type="entry name" value="P-loop_NTPase"/>
</dbReference>
<evidence type="ECO:0000256" key="3">
    <source>
        <dbReference type="ARBA" id="ARBA00022741"/>
    </source>
</evidence>
<dbReference type="InterPro" id="IPR003439">
    <property type="entry name" value="ABC_transporter-like_ATP-bd"/>
</dbReference>
<gene>
    <name evidence="6" type="ORF">UT11_C0021G0011</name>
</gene>
<keyword evidence="4" id="KW-0067">ATP-binding</keyword>
<protein>
    <submittedName>
        <fullName evidence="6">ABC transporter related-protein</fullName>
    </submittedName>
</protein>
<evidence type="ECO:0000313" key="6">
    <source>
        <dbReference type="EMBL" id="KKQ89675.1"/>
    </source>
</evidence>
<dbReference type="Gene3D" id="3.40.50.300">
    <property type="entry name" value="P-loop containing nucleotide triphosphate hydrolases"/>
    <property type="match status" value="1"/>
</dbReference>
<accession>A0A0G0LNY4</accession>
<dbReference type="GO" id="GO:0005524">
    <property type="term" value="F:ATP binding"/>
    <property type="evidence" value="ECO:0007669"/>
    <property type="project" value="UniProtKB-KW"/>
</dbReference>
<keyword evidence="2" id="KW-0813">Transport</keyword>
<reference evidence="6 7" key="1">
    <citation type="journal article" date="2015" name="Nature">
        <title>rRNA introns, odd ribosomes, and small enigmatic genomes across a large radiation of phyla.</title>
        <authorList>
            <person name="Brown C.T."/>
            <person name="Hug L.A."/>
            <person name="Thomas B.C."/>
            <person name="Sharon I."/>
            <person name="Castelle C.J."/>
            <person name="Singh A."/>
            <person name="Wilkins M.J."/>
            <person name="Williams K.H."/>
            <person name="Banfield J.F."/>
        </authorList>
    </citation>
    <scope>NUCLEOTIDE SEQUENCE [LARGE SCALE GENOMIC DNA]</scope>
</reference>
<name>A0A0G0LNY4_9BACT</name>
<sequence>MPKTIIEVNNLSKVFIRHKKMPGFKGSIKGLFIREKIETRAVDQINFSIKEGEIVGFLGANGAGKTTTFASLFQKNRIFL</sequence>
<dbReference type="Pfam" id="PF00005">
    <property type="entry name" value="ABC_tran"/>
    <property type="match status" value="1"/>
</dbReference>
<dbReference type="Proteomes" id="UP000033934">
    <property type="component" value="Unassembled WGS sequence"/>
</dbReference>
<dbReference type="PANTHER" id="PTHR42711">
    <property type="entry name" value="ABC TRANSPORTER ATP-BINDING PROTEIN"/>
    <property type="match status" value="1"/>
</dbReference>
<dbReference type="SUPFAM" id="SSF52540">
    <property type="entry name" value="P-loop containing nucleoside triphosphate hydrolases"/>
    <property type="match status" value="1"/>
</dbReference>
<dbReference type="EMBL" id="LBVO01000021">
    <property type="protein sequence ID" value="KKQ89675.1"/>
    <property type="molecule type" value="Genomic_DNA"/>
</dbReference>
<dbReference type="PANTHER" id="PTHR42711:SF5">
    <property type="entry name" value="ABC TRANSPORTER ATP-BINDING PROTEIN NATA"/>
    <property type="match status" value="1"/>
</dbReference>
<comment type="similarity">
    <text evidence="1">Belongs to the ABC transporter superfamily.</text>
</comment>
<evidence type="ECO:0000313" key="7">
    <source>
        <dbReference type="Proteomes" id="UP000033934"/>
    </source>
</evidence>
<evidence type="ECO:0000256" key="2">
    <source>
        <dbReference type="ARBA" id="ARBA00022448"/>
    </source>
</evidence>
<dbReference type="InterPro" id="IPR050763">
    <property type="entry name" value="ABC_transporter_ATP-binding"/>
</dbReference>
<proteinExistence type="inferred from homology"/>
<evidence type="ECO:0000256" key="1">
    <source>
        <dbReference type="ARBA" id="ARBA00005417"/>
    </source>
</evidence>
<evidence type="ECO:0000259" key="5">
    <source>
        <dbReference type="Pfam" id="PF00005"/>
    </source>
</evidence>
<dbReference type="AlphaFoldDB" id="A0A0G0LNY4"/>
<dbReference type="GO" id="GO:0016887">
    <property type="term" value="F:ATP hydrolysis activity"/>
    <property type="evidence" value="ECO:0007669"/>
    <property type="project" value="InterPro"/>
</dbReference>
<organism evidence="6 7">
    <name type="scientific">Berkelbacteria bacterium GW2011_GWA2_38_9</name>
    <dbReference type="NCBI Taxonomy" id="1618334"/>
    <lineage>
        <taxon>Bacteria</taxon>
        <taxon>Candidatus Berkelbacteria</taxon>
    </lineage>
</organism>
<evidence type="ECO:0000256" key="4">
    <source>
        <dbReference type="ARBA" id="ARBA00022840"/>
    </source>
</evidence>
<keyword evidence="3" id="KW-0547">Nucleotide-binding</keyword>
<feature type="domain" description="ABC transporter" evidence="5">
    <location>
        <begin position="43"/>
        <end position="75"/>
    </location>
</feature>